<proteinExistence type="predicted"/>
<dbReference type="PROSITE" id="PS51178">
    <property type="entry name" value="PASTA"/>
    <property type="match status" value="1"/>
</dbReference>
<evidence type="ECO:0000313" key="4">
    <source>
        <dbReference type="Proteomes" id="UP000562352"/>
    </source>
</evidence>
<evidence type="ECO:0000313" key="3">
    <source>
        <dbReference type="EMBL" id="MBB5964078.1"/>
    </source>
</evidence>
<feature type="region of interest" description="Disordered" evidence="1">
    <location>
        <begin position="55"/>
        <end position="108"/>
    </location>
</feature>
<evidence type="ECO:0000256" key="1">
    <source>
        <dbReference type="SAM" id="MobiDB-lite"/>
    </source>
</evidence>
<evidence type="ECO:0000259" key="2">
    <source>
        <dbReference type="PROSITE" id="PS51178"/>
    </source>
</evidence>
<dbReference type="Proteomes" id="UP000562352">
    <property type="component" value="Unassembled WGS sequence"/>
</dbReference>
<dbReference type="Pfam" id="PF03793">
    <property type="entry name" value="PASTA"/>
    <property type="match status" value="1"/>
</dbReference>
<sequence>MPLRAPLPAVLQAPPHAPPPGSSPAPGNPVTAMSALTIAGSVLAGVVIFLTGGSPPPPAGTRSVPPVFTPAPEGTAPPGGTPFPETGAPRTRAPASGADGAPSAPELIVPDVRGADGATAQDRLQSAGFYAISLVPATVGDPSGWRVTSQSPAPDARAVSTQPITLYLAEIPRF</sequence>
<feature type="domain" description="PASTA" evidence="2">
    <location>
        <begin position="103"/>
        <end position="170"/>
    </location>
</feature>
<protein>
    <recommendedName>
        <fullName evidence="2">PASTA domain-containing protein</fullName>
    </recommendedName>
</protein>
<gene>
    <name evidence="3" type="ORF">FHS22_003361</name>
</gene>
<keyword evidence="4" id="KW-1185">Reference proteome</keyword>
<accession>A0A841D6U8</accession>
<dbReference type="EMBL" id="JACHJJ010000010">
    <property type="protein sequence ID" value="MBB5964078.1"/>
    <property type="molecule type" value="Genomic_DNA"/>
</dbReference>
<feature type="compositionally biased region" description="Pro residues" evidence="1">
    <location>
        <begin position="15"/>
        <end position="27"/>
    </location>
</feature>
<feature type="region of interest" description="Disordered" evidence="1">
    <location>
        <begin position="1"/>
        <end position="29"/>
    </location>
</feature>
<reference evidence="3 4" key="1">
    <citation type="submission" date="2020-08" db="EMBL/GenBank/DDBJ databases">
        <title>Genomic Encyclopedia of Type Strains, Phase III (KMG-III): the genomes of soil and plant-associated and newly described type strains.</title>
        <authorList>
            <person name="Whitman W."/>
        </authorList>
    </citation>
    <scope>NUCLEOTIDE SEQUENCE [LARGE SCALE GENOMIC DNA]</scope>
    <source>
        <strain evidence="3 4">CECT 3303</strain>
    </source>
</reference>
<dbReference type="RefSeq" id="WP_184942642.1">
    <property type="nucleotide sequence ID" value="NZ_BAAAWZ010000001.1"/>
</dbReference>
<dbReference type="SMART" id="SM00740">
    <property type="entry name" value="PASTA"/>
    <property type="match status" value="1"/>
</dbReference>
<name>A0A841D6U8_PLAVE</name>
<dbReference type="InterPro" id="IPR005543">
    <property type="entry name" value="PASTA_dom"/>
</dbReference>
<dbReference type="AlphaFoldDB" id="A0A841D6U8"/>
<dbReference type="Gene3D" id="3.30.10.20">
    <property type="match status" value="1"/>
</dbReference>
<feature type="compositionally biased region" description="Low complexity" evidence="1">
    <location>
        <begin position="70"/>
        <end position="105"/>
    </location>
</feature>
<feature type="compositionally biased region" description="Low complexity" evidence="1">
    <location>
        <begin position="1"/>
        <end position="14"/>
    </location>
</feature>
<comment type="caution">
    <text evidence="3">The sequence shown here is derived from an EMBL/GenBank/DDBJ whole genome shotgun (WGS) entry which is preliminary data.</text>
</comment>
<organism evidence="3 4">
    <name type="scientific">Planomonospora venezuelensis</name>
    <dbReference type="NCBI Taxonomy" id="1999"/>
    <lineage>
        <taxon>Bacteria</taxon>
        <taxon>Bacillati</taxon>
        <taxon>Actinomycetota</taxon>
        <taxon>Actinomycetes</taxon>
        <taxon>Streptosporangiales</taxon>
        <taxon>Streptosporangiaceae</taxon>
        <taxon>Planomonospora</taxon>
    </lineage>
</organism>